<evidence type="ECO:0000313" key="3">
    <source>
        <dbReference type="Proteomes" id="UP000499080"/>
    </source>
</evidence>
<evidence type="ECO:0000256" key="1">
    <source>
        <dbReference type="SAM" id="MobiDB-lite"/>
    </source>
</evidence>
<name>A0A4Y2PFM4_ARAVE</name>
<organism evidence="2 3">
    <name type="scientific">Araneus ventricosus</name>
    <name type="common">Orbweaver spider</name>
    <name type="synonym">Epeira ventricosa</name>
    <dbReference type="NCBI Taxonomy" id="182803"/>
    <lineage>
        <taxon>Eukaryota</taxon>
        <taxon>Metazoa</taxon>
        <taxon>Ecdysozoa</taxon>
        <taxon>Arthropoda</taxon>
        <taxon>Chelicerata</taxon>
        <taxon>Arachnida</taxon>
        <taxon>Araneae</taxon>
        <taxon>Araneomorphae</taxon>
        <taxon>Entelegynae</taxon>
        <taxon>Araneoidea</taxon>
        <taxon>Araneidae</taxon>
        <taxon>Araneus</taxon>
    </lineage>
</organism>
<dbReference type="Proteomes" id="UP000499080">
    <property type="component" value="Unassembled WGS sequence"/>
</dbReference>
<gene>
    <name evidence="2" type="ORF">AVEN_127672_1</name>
</gene>
<dbReference type="AlphaFoldDB" id="A0A4Y2PFM4"/>
<comment type="caution">
    <text evidence="2">The sequence shown here is derived from an EMBL/GenBank/DDBJ whole genome shotgun (WGS) entry which is preliminary data.</text>
</comment>
<keyword evidence="3" id="KW-1185">Reference proteome</keyword>
<reference evidence="2 3" key="1">
    <citation type="journal article" date="2019" name="Sci. Rep.">
        <title>Orb-weaving spider Araneus ventricosus genome elucidates the spidroin gene catalogue.</title>
        <authorList>
            <person name="Kono N."/>
            <person name="Nakamura H."/>
            <person name="Ohtoshi R."/>
            <person name="Moran D.A.P."/>
            <person name="Shinohara A."/>
            <person name="Yoshida Y."/>
            <person name="Fujiwara M."/>
            <person name="Mori M."/>
            <person name="Tomita M."/>
            <person name="Arakawa K."/>
        </authorList>
    </citation>
    <scope>NUCLEOTIDE SEQUENCE [LARGE SCALE GENOMIC DNA]</scope>
</reference>
<protein>
    <submittedName>
        <fullName evidence="2">Uncharacterized protein</fullName>
    </submittedName>
</protein>
<evidence type="ECO:0000313" key="2">
    <source>
        <dbReference type="EMBL" id="GBN48806.1"/>
    </source>
</evidence>
<dbReference type="EMBL" id="BGPR01010937">
    <property type="protein sequence ID" value="GBN48806.1"/>
    <property type="molecule type" value="Genomic_DNA"/>
</dbReference>
<proteinExistence type="predicted"/>
<feature type="region of interest" description="Disordered" evidence="1">
    <location>
        <begin position="99"/>
        <end position="119"/>
    </location>
</feature>
<accession>A0A4Y2PFM4</accession>
<sequence>MSENVRSCCSYSCSIHPSRCARGKEAVDGQGTSGLGVEDPVARNFGNKKSATGRWFFPSISSLPGMDCDSSHDVTFANWEWGSNEVHVPLRAISRTRCRNGTSPEHVRGTDGTPLSSEW</sequence>